<dbReference type="InterPro" id="IPR011701">
    <property type="entry name" value="MFS"/>
</dbReference>
<dbReference type="PANTHER" id="PTHR23531:SF1">
    <property type="entry name" value="QUINOLENE RESISTANCE PROTEIN NORA"/>
    <property type="match status" value="1"/>
</dbReference>
<sequence length="360" mass="35784">MSVIPLWASHGGAGSSGVGATTGVMLAATVVTQLNMVWLFRLLSLRQMLAVGALVLAVATPAYVLTDALAPLVAISAVRGIGFAFVVVAGVALAAELAPAGKVATAAGWYGVAAGLPNVFLMPAGVWLAQTWGFAPVFLCAAGMALLAVPLLLSLPEHGRQARRTGPRGWVDRRAFTAAGVFLVTAATLGTVATFLPVALPESPMPSIALFVLSVVMVATRLGAGALADRHGPGRLVAPSAIVCAVGAAGMAATVSDGGPALLVAAAVFGAGFGAAQNDSFVVVLRHLGPGRSGTASTIWNIAYDGGMGVGPFAVGLALTLTGYPGAFLALAVALALAAAVGYAVGGPRMGMGVRETPQL</sequence>
<evidence type="ECO:0000259" key="6">
    <source>
        <dbReference type="PROSITE" id="PS50850"/>
    </source>
</evidence>
<keyword evidence="2 5" id="KW-0812">Transmembrane</keyword>
<dbReference type="EMBL" id="BAABGN010000012">
    <property type="protein sequence ID" value="GAA4429502.1"/>
    <property type="molecule type" value="Genomic_DNA"/>
</dbReference>
<comment type="subcellular location">
    <subcellularLocation>
        <location evidence="1">Cell membrane</location>
        <topology evidence="1">Multi-pass membrane protein</topology>
    </subcellularLocation>
</comment>
<evidence type="ECO:0000256" key="2">
    <source>
        <dbReference type="ARBA" id="ARBA00022692"/>
    </source>
</evidence>
<reference evidence="8" key="1">
    <citation type="journal article" date="2019" name="Int. J. Syst. Evol. Microbiol.">
        <title>The Global Catalogue of Microorganisms (GCM) 10K type strain sequencing project: providing services to taxonomists for standard genome sequencing and annotation.</title>
        <authorList>
            <consortium name="The Broad Institute Genomics Platform"/>
            <consortium name="The Broad Institute Genome Sequencing Center for Infectious Disease"/>
            <person name="Wu L."/>
            <person name="Ma J."/>
        </authorList>
    </citation>
    <scope>NUCLEOTIDE SEQUENCE [LARGE SCALE GENOMIC DNA]</scope>
    <source>
        <strain evidence="8">JCM 17810</strain>
    </source>
</reference>
<keyword evidence="3 5" id="KW-1133">Transmembrane helix</keyword>
<comment type="caution">
    <text evidence="7">The sequence shown here is derived from an EMBL/GenBank/DDBJ whole genome shotgun (WGS) entry which is preliminary data.</text>
</comment>
<dbReference type="PROSITE" id="PS50850">
    <property type="entry name" value="MFS"/>
    <property type="match status" value="1"/>
</dbReference>
<evidence type="ECO:0000256" key="3">
    <source>
        <dbReference type="ARBA" id="ARBA00022989"/>
    </source>
</evidence>
<organism evidence="7 8">
    <name type="scientific">Georgenia halophila</name>
    <dbReference type="NCBI Taxonomy" id="620889"/>
    <lineage>
        <taxon>Bacteria</taxon>
        <taxon>Bacillati</taxon>
        <taxon>Actinomycetota</taxon>
        <taxon>Actinomycetes</taxon>
        <taxon>Micrococcales</taxon>
        <taxon>Bogoriellaceae</taxon>
        <taxon>Georgenia</taxon>
    </lineage>
</organism>
<keyword evidence="8" id="KW-1185">Reference proteome</keyword>
<feature type="transmembrane region" description="Helical" evidence="5">
    <location>
        <begin position="205"/>
        <end position="224"/>
    </location>
</feature>
<dbReference type="InterPro" id="IPR020846">
    <property type="entry name" value="MFS_dom"/>
</dbReference>
<feature type="transmembrane region" description="Helical" evidence="5">
    <location>
        <begin position="297"/>
        <end position="321"/>
    </location>
</feature>
<protein>
    <submittedName>
        <fullName evidence="7">MFS transporter</fullName>
    </submittedName>
</protein>
<evidence type="ECO:0000313" key="8">
    <source>
        <dbReference type="Proteomes" id="UP001500622"/>
    </source>
</evidence>
<feature type="transmembrane region" description="Helical" evidence="5">
    <location>
        <begin position="327"/>
        <end position="346"/>
    </location>
</feature>
<dbReference type="SUPFAM" id="SSF103473">
    <property type="entry name" value="MFS general substrate transporter"/>
    <property type="match status" value="1"/>
</dbReference>
<evidence type="ECO:0000256" key="5">
    <source>
        <dbReference type="SAM" id="Phobius"/>
    </source>
</evidence>
<evidence type="ECO:0000256" key="4">
    <source>
        <dbReference type="ARBA" id="ARBA00023136"/>
    </source>
</evidence>
<feature type="transmembrane region" description="Helical" evidence="5">
    <location>
        <begin position="20"/>
        <end position="40"/>
    </location>
</feature>
<feature type="transmembrane region" description="Helical" evidence="5">
    <location>
        <begin position="176"/>
        <end position="199"/>
    </location>
</feature>
<feature type="domain" description="Major facilitator superfamily (MFS) profile" evidence="6">
    <location>
        <begin position="136"/>
        <end position="360"/>
    </location>
</feature>
<feature type="transmembrane region" description="Helical" evidence="5">
    <location>
        <begin position="72"/>
        <end position="95"/>
    </location>
</feature>
<dbReference type="PANTHER" id="PTHR23531">
    <property type="entry name" value="QUINOLENE RESISTANCE PROTEIN NORA"/>
    <property type="match status" value="1"/>
</dbReference>
<feature type="transmembrane region" description="Helical" evidence="5">
    <location>
        <begin position="134"/>
        <end position="155"/>
    </location>
</feature>
<dbReference type="Gene3D" id="1.20.1250.20">
    <property type="entry name" value="MFS general substrate transporter like domains"/>
    <property type="match status" value="1"/>
</dbReference>
<name>A0ABP8LJD5_9MICO</name>
<evidence type="ECO:0000313" key="7">
    <source>
        <dbReference type="EMBL" id="GAA4429502.1"/>
    </source>
</evidence>
<dbReference type="Proteomes" id="UP001500622">
    <property type="component" value="Unassembled WGS sequence"/>
</dbReference>
<accession>A0ABP8LJD5</accession>
<feature type="transmembrane region" description="Helical" evidence="5">
    <location>
        <begin position="236"/>
        <end position="255"/>
    </location>
</feature>
<dbReference type="InterPro" id="IPR052714">
    <property type="entry name" value="MFS_Exporter"/>
</dbReference>
<gene>
    <name evidence="7" type="ORF">GCM10023169_31930</name>
</gene>
<dbReference type="Pfam" id="PF07690">
    <property type="entry name" value="MFS_1"/>
    <property type="match status" value="1"/>
</dbReference>
<feature type="transmembrane region" description="Helical" evidence="5">
    <location>
        <begin position="261"/>
        <end position="285"/>
    </location>
</feature>
<feature type="transmembrane region" description="Helical" evidence="5">
    <location>
        <begin position="107"/>
        <end position="128"/>
    </location>
</feature>
<proteinExistence type="predicted"/>
<keyword evidence="4 5" id="KW-0472">Membrane</keyword>
<dbReference type="InterPro" id="IPR036259">
    <property type="entry name" value="MFS_trans_sf"/>
</dbReference>
<evidence type="ECO:0000256" key="1">
    <source>
        <dbReference type="ARBA" id="ARBA00004651"/>
    </source>
</evidence>
<feature type="transmembrane region" description="Helical" evidence="5">
    <location>
        <begin position="47"/>
        <end position="66"/>
    </location>
</feature>